<dbReference type="SUPFAM" id="SSF51556">
    <property type="entry name" value="Metallo-dependent hydrolases"/>
    <property type="match status" value="1"/>
</dbReference>
<dbReference type="Pfam" id="PF04909">
    <property type="entry name" value="Amidohydro_2"/>
    <property type="match status" value="1"/>
</dbReference>
<dbReference type="InterPro" id="IPR032466">
    <property type="entry name" value="Metal_Hydrolase"/>
</dbReference>
<dbReference type="EMBL" id="BLXZ01000003">
    <property type="protein sequence ID" value="GFO68392.1"/>
    <property type="molecule type" value="Genomic_DNA"/>
</dbReference>
<proteinExistence type="predicted"/>
<dbReference type="AlphaFoldDB" id="A0A6V8N725"/>
<organism evidence="2 3">
    <name type="scientific">Geomonas limicola</name>
    <dbReference type="NCBI Taxonomy" id="2740186"/>
    <lineage>
        <taxon>Bacteria</taxon>
        <taxon>Pseudomonadati</taxon>
        <taxon>Thermodesulfobacteriota</taxon>
        <taxon>Desulfuromonadia</taxon>
        <taxon>Geobacterales</taxon>
        <taxon>Geobacteraceae</taxon>
        <taxon>Geomonas</taxon>
    </lineage>
</organism>
<dbReference type="Proteomes" id="UP000587586">
    <property type="component" value="Unassembled WGS sequence"/>
</dbReference>
<evidence type="ECO:0000259" key="1">
    <source>
        <dbReference type="Pfam" id="PF04909"/>
    </source>
</evidence>
<reference evidence="3" key="1">
    <citation type="submission" date="2020-06" db="EMBL/GenBank/DDBJ databases">
        <title>Draft genomic sequecing of Geomonas sp. Red745.</title>
        <authorList>
            <person name="Itoh H."/>
            <person name="Xu Z.X."/>
            <person name="Ushijima N."/>
            <person name="Masuda Y."/>
            <person name="Shiratori Y."/>
            <person name="Senoo K."/>
        </authorList>
    </citation>
    <scope>NUCLEOTIDE SEQUENCE [LARGE SCALE GENOMIC DNA]</scope>
    <source>
        <strain evidence="3">Red745</strain>
    </source>
</reference>
<protein>
    <submittedName>
        <fullName evidence="2">2-pyrone-4,6-dicarboxylate hydrolase</fullName>
    </submittedName>
</protein>
<dbReference type="PANTHER" id="PTHR35563">
    <property type="entry name" value="BARREL METAL-DEPENDENT HYDROLASE, PUTATIVE (AFU_ORTHOLOGUE AFUA_1G16240)-RELATED"/>
    <property type="match status" value="1"/>
</dbReference>
<dbReference type="RefSeq" id="WP_183360920.1">
    <property type="nucleotide sequence ID" value="NZ_BLXZ01000003.1"/>
</dbReference>
<dbReference type="GO" id="GO:0016787">
    <property type="term" value="F:hydrolase activity"/>
    <property type="evidence" value="ECO:0007669"/>
    <property type="project" value="UniProtKB-KW"/>
</dbReference>
<evidence type="ECO:0000313" key="3">
    <source>
        <dbReference type="Proteomes" id="UP000587586"/>
    </source>
</evidence>
<gene>
    <name evidence="2" type="ORF">GMLC_19710</name>
</gene>
<dbReference type="PANTHER" id="PTHR35563:SF2">
    <property type="entry name" value="BARREL METAL-DEPENDENT HYDROLASE, PUTATIVE (AFU_ORTHOLOGUE AFUA_1G16240)-RELATED"/>
    <property type="match status" value="1"/>
</dbReference>
<keyword evidence="3" id="KW-1185">Reference proteome</keyword>
<dbReference type="InterPro" id="IPR006680">
    <property type="entry name" value="Amidohydro-rel"/>
</dbReference>
<name>A0A6V8N725_9BACT</name>
<dbReference type="Gene3D" id="3.20.20.140">
    <property type="entry name" value="Metal-dependent hydrolases"/>
    <property type="match status" value="1"/>
</dbReference>
<evidence type="ECO:0000313" key="2">
    <source>
        <dbReference type="EMBL" id="GFO68392.1"/>
    </source>
</evidence>
<sequence length="260" mass="28460">MQHPAAGSLPVFDSHFHIVDRRFPLVANQGYLPDDFTCNDYRARTTGLNLVGGAIVSGSFQALDQSYLLDALATLGPAFVGVTQLPASVSDEELLHLDRAGVRAVRFNVKRGGSEGVEHLERMAFRVHELVGWHVELYIDSRELDDLATTLTGLPSVSIDHLGLSREGFPTLLKLAELGVRVKATGFGRVDFEVKTALRELAAANPAALMFGTDLPSTRAPRPYQDRNLDTVIEALGEDLAQKALALNALDFYRPRLRRG</sequence>
<dbReference type="InterPro" id="IPR052358">
    <property type="entry name" value="Aro_Compnd_Degr_Hydrolases"/>
</dbReference>
<accession>A0A6V8N725</accession>
<keyword evidence="2" id="KW-0378">Hydrolase</keyword>
<comment type="caution">
    <text evidence="2">The sequence shown here is derived from an EMBL/GenBank/DDBJ whole genome shotgun (WGS) entry which is preliminary data.</text>
</comment>
<feature type="domain" description="Amidohydrolase-related" evidence="1">
    <location>
        <begin position="13"/>
        <end position="254"/>
    </location>
</feature>